<dbReference type="InterPro" id="IPR052944">
    <property type="entry name" value="Sporulation_related"/>
</dbReference>
<gene>
    <name evidence="3" type="ORF">BFC17_21015</name>
</gene>
<keyword evidence="3" id="KW-0449">Lipoprotein</keyword>
<dbReference type="AlphaFoldDB" id="A0A1E8FDM2"/>
<dbReference type="OrthoDB" id="9803781at2"/>
<dbReference type="Gene3D" id="2.50.20.10">
    <property type="entry name" value="Lipoprotein localisation LolA/LolB/LppX"/>
    <property type="match status" value="1"/>
</dbReference>
<evidence type="ECO:0000256" key="1">
    <source>
        <dbReference type="SAM" id="SignalP"/>
    </source>
</evidence>
<keyword evidence="4" id="KW-1185">Reference proteome</keyword>
<dbReference type="RefSeq" id="WP_070176963.1">
    <property type="nucleotide sequence ID" value="NZ_BMJR01000003.1"/>
</dbReference>
<feature type="signal peptide" evidence="1">
    <location>
        <begin position="1"/>
        <end position="25"/>
    </location>
</feature>
<dbReference type="EMBL" id="MJIC01000014">
    <property type="protein sequence ID" value="OFI34035.1"/>
    <property type="molecule type" value="Genomic_DNA"/>
</dbReference>
<feature type="chain" id="PRO_5009214178" evidence="1">
    <location>
        <begin position="26"/>
        <end position="264"/>
    </location>
</feature>
<organism evidence="3 4">
    <name type="scientific">Alteromonas lipolytica</name>
    <dbReference type="NCBI Taxonomy" id="1856405"/>
    <lineage>
        <taxon>Bacteria</taxon>
        <taxon>Pseudomonadati</taxon>
        <taxon>Pseudomonadota</taxon>
        <taxon>Gammaproteobacteria</taxon>
        <taxon>Alteromonadales</taxon>
        <taxon>Alteromonadaceae</taxon>
        <taxon>Alteromonas/Salinimonas group</taxon>
        <taxon>Alteromonas</taxon>
    </lineage>
</organism>
<dbReference type="Pfam" id="PF17131">
    <property type="entry name" value="LolA_like"/>
    <property type="match status" value="1"/>
</dbReference>
<dbReference type="Proteomes" id="UP000176037">
    <property type="component" value="Unassembled WGS sequence"/>
</dbReference>
<accession>A0A1E8FDM2</accession>
<dbReference type="STRING" id="1856405.BFC17_21015"/>
<proteinExistence type="predicted"/>
<protein>
    <submittedName>
        <fullName evidence="3">Outer membrane lipoprotein-sorting protein</fullName>
    </submittedName>
</protein>
<evidence type="ECO:0000259" key="2">
    <source>
        <dbReference type="Pfam" id="PF17131"/>
    </source>
</evidence>
<reference evidence="3 4" key="1">
    <citation type="submission" date="2016-09" db="EMBL/GenBank/DDBJ databases">
        <title>Alteromonas lipolytica, a new species isolated from sea water.</title>
        <authorList>
            <person name="Wu Y.-H."/>
            <person name="Cheng H."/>
            <person name="Xu X.-W."/>
        </authorList>
    </citation>
    <scope>NUCLEOTIDE SEQUENCE [LARGE SCALE GENOMIC DNA]</scope>
    <source>
        <strain evidence="3 4">JW12</strain>
    </source>
</reference>
<dbReference type="CDD" id="cd16329">
    <property type="entry name" value="LolA_like"/>
    <property type="match status" value="1"/>
</dbReference>
<evidence type="ECO:0000313" key="4">
    <source>
        <dbReference type="Proteomes" id="UP000176037"/>
    </source>
</evidence>
<comment type="caution">
    <text evidence="3">The sequence shown here is derived from an EMBL/GenBank/DDBJ whole genome shotgun (WGS) entry which is preliminary data.</text>
</comment>
<feature type="domain" description="Uncharacterized protein TP-0789" evidence="2">
    <location>
        <begin position="79"/>
        <end position="262"/>
    </location>
</feature>
<sequence>MFKCNQLVMGAILGVAVAFSSTTFADEAEGLRIAKERKARDEGWEDSSANTTMILRNANGQESERELRVYTLEVPEQGDKSLTVFDSPADIKGTAFLSFSYISEPDDQWMYLPKLKRVKRISTQNKSGPFMSSEFAYEDMSSFEIDKFKFDFVKTDTFEGQQVYVVEQVPTDQFSGYSKQVVYIDTQEYRPLKTDYYDKKGSLLKTLVLEDYKLYSDKYWRPTASVMTNVQTGKSTTLIINEISLKTGEVDERNFDENRLKRVR</sequence>
<dbReference type="InterPro" id="IPR033399">
    <property type="entry name" value="TP_0789-like"/>
</dbReference>
<name>A0A1E8FDM2_9ALTE</name>
<dbReference type="PANTHER" id="PTHR37507">
    <property type="entry name" value="SPORULATION PROTEIN YDCC"/>
    <property type="match status" value="1"/>
</dbReference>
<dbReference type="PANTHER" id="PTHR37507:SF2">
    <property type="entry name" value="SPORULATION PROTEIN YDCC"/>
    <property type="match status" value="1"/>
</dbReference>
<evidence type="ECO:0000313" key="3">
    <source>
        <dbReference type="EMBL" id="OFI34035.1"/>
    </source>
</evidence>
<keyword evidence="1" id="KW-0732">Signal</keyword>